<sequence>MRRVSQVKTCPEVAWWRLANRTIASLPLPPQHRLAGLASSFRFSSETLSWPPTAVRASSFRDSLFVVRAPSPFPVSTPSRSFVSL</sequence>
<gene>
    <name evidence="1" type="ORF">LPLAT_LOCUS4062</name>
</gene>
<name>A0AAV2NDD5_9HYME</name>
<accession>A0AAV2NDD5</accession>
<evidence type="ECO:0000313" key="2">
    <source>
        <dbReference type="Proteomes" id="UP001497644"/>
    </source>
</evidence>
<dbReference type="Proteomes" id="UP001497644">
    <property type="component" value="Chromosome 13"/>
</dbReference>
<organism evidence="1 2">
    <name type="scientific">Lasius platythorax</name>
    <dbReference type="NCBI Taxonomy" id="488582"/>
    <lineage>
        <taxon>Eukaryota</taxon>
        <taxon>Metazoa</taxon>
        <taxon>Ecdysozoa</taxon>
        <taxon>Arthropoda</taxon>
        <taxon>Hexapoda</taxon>
        <taxon>Insecta</taxon>
        <taxon>Pterygota</taxon>
        <taxon>Neoptera</taxon>
        <taxon>Endopterygota</taxon>
        <taxon>Hymenoptera</taxon>
        <taxon>Apocrita</taxon>
        <taxon>Aculeata</taxon>
        <taxon>Formicoidea</taxon>
        <taxon>Formicidae</taxon>
        <taxon>Formicinae</taxon>
        <taxon>Lasius</taxon>
        <taxon>Lasius</taxon>
    </lineage>
</organism>
<keyword evidence="2" id="KW-1185">Reference proteome</keyword>
<protein>
    <submittedName>
        <fullName evidence="1">Uncharacterized protein</fullName>
    </submittedName>
</protein>
<evidence type="ECO:0000313" key="1">
    <source>
        <dbReference type="EMBL" id="CAL1678178.1"/>
    </source>
</evidence>
<reference evidence="1" key="1">
    <citation type="submission" date="2024-04" db="EMBL/GenBank/DDBJ databases">
        <authorList>
            <consortium name="Molecular Ecology Group"/>
        </authorList>
    </citation>
    <scope>NUCLEOTIDE SEQUENCE</scope>
</reference>
<proteinExistence type="predicted"/>
<dbReference type="AlphaFoldDB" id="A0AAV2NDD5"/>
<dbReference type="EMBL" id="OZ034836">
    <property type="protein sequence ID" value="CAL1678178.1"/>
    <property type="molecule type" value="Genomic_DNA"/>
</dbReference>